<reference evidence="2 3" key="1">
    <citation type="submission" date="2009-08" db="EMBL/GenBank/DDBJ databases">
        <title>The Genome Sequence of Spizellomyces punctatus strain DAOM BR117.</title>
        <authorList>
            <consortium name="The Broad Institute Genome Sequencing Platform"/>
            <person name="Russ C."/>
            <person name="Cuomo C."/>
            <person name="Shea T."/>
            <person name="Young S.K."/>
            <person name="Zeng Q."/>
            <person name="Koehrsen M."/>
            <person name="Haas B."/>
            <person name="Borodovsky M."/>
            <person name="Guigo R."/>
            <person name="Alvarado L."/>
            <person name="Berlin A."/>
            <person name="Bochicchio J."/>
            <person name="Borenstein D."/>
            <person name="Chapman S."/>
            <person name="Chen Z."/>
            <person name="Engels R."/>
            <person name="Freedman E."/>
            <person name="Gellesch M."/>
            <person name="Goldberg J."/>
            <person name="Griggs A."/>
            <person name="Gujja S."/>
            <person name="Heiman D."/>
            <person name="Hepburn T."/>
            <person name="Howarth C."/>
            <person name="Jen D."/>
            <person name="Larson L."/>
            <person name="Lewis B."/>
            <person name="Mehta T."/>
            <person name="Park D."/>
            <person name="Pearson M."/>
            <person name="Roberts A."/>
            <person name="Saif S."/>
            <person name="Shenoy N."/>
            <person name="Sisk P."/>
            <person name="Stolte C."/>
            <person name="Sykes S."/>
            <person name="Thomson T."/>
            <person name="Walk T."/>
            <person name="White J."/>
            <person name="Yandava C."/>
            <person name="Burger G."/>
            <person name="Gray M.W."/>
            <person name="Holland P.W.H."/>
            <person name="King N."/>
            <person name="Lang F.B.F."/>
            <person name="Roger A.J."/>
            <person name="Ruiz-Trillo I."/>
            <person name="Lander E."/>
            <person name="Nusbaum C."/>
        </authorList>
    </citation>
    <scope>NUCLEOTIDE SEQUENCE [LARGE SCALE GENOMIC DNA]</scope>
    <source>
        <strain evidence="2 3">DAOM BR117</strain>
    </source>
</reference>
<evidence type="ECO:0000313" key="3">
    <source>
        <dbReference type="Proteomes" id="UP000053201"/>
    </source>
</evidence>
<sequence>MQRFEMESLLQTILQKAAIDTNPETLAAALRLAEEIRAARDAEIRALELRLQNNEAQSQALALDVRSKELDLELSRTRNSSGVSTVPGDNQSAGLDKSLRQPRAHEWNFNSPSRLNREDEKYPDVISTTGISYSAVCSQPFLEPATPPTSQTSSDIWSATSRATFSAPSNNATNLMTAVTQSATGEVPVQGHFHINSPVTVGNSDALSGVSTKAISLVSPVEGAGQPTVMDPTTSYGLAAPYNYGNQTFSAADPYSNTYTARYNRNHWNDSLHALFTFGLEDFGHTAMPRTNEYYLAMENLPTRTAVTADPALRASPLAGTTLPVSYQLARERDSPARDRASLEQYRPPDTSESPELPPKLVHPSPPTSQSSRIHSASSTNQRKKKQIVEEEARCRRCGKLVAIYLLHGNDVSLNTTYRIDVLCCDCGGCDNGTGQRSSSAHTSALVPGSRKRTSASKEDERAACEVCKRQVAIGGVRLVGKEHEKDPNSDPDFGVEIICSNCRNKYALCTECGGGGKYRTGKWRPLGLFQPGRRTCRLPHVRIGSTPIHFQEWLVPSSLSANPEDRSLVLRDIDKCVPCMYFHRLAIPEVMELDPPNELGTFEQLQYRVALRCQSLRDFVLGPDMEQSHGLRRYFGAAWIKRVSRHLRKERGTKGATSRRQEPSEGDFAGSASGRTAGRAPDREENGHPTKMVAMLIMWWDMKAGCLRLAALQALNTEFTTGGIIFRMCRRVMERCVADREAMATANPSKAPPPISILGLPVFEEFARLQAVQHTLERLGFLPLQEFERQHPEINPEVIERSLLDRNGLFGGPPQYPRAFFVGNVKHLLAGPWGKESKSGRGKKIEDESVEQLVQALSPS</sequence>
<dbReference type="RefSeq" id="XP_016605567.1">
    <property type="nucleotide sequence ID" value="XM_016755180.1"/>
</dbReference>
<feature type="compositionally biased region" description="Basic and acidic residues" evidence="1">
    <location>
        <begin position="836"/>
        <end position="848"/>
    </location>
</feature>
<dbReference type="Proteomes" id="UP000053201">
    <property type="component" value="Unassembled WGS sequence"/>
</dbReference>
<organism evidence="2 3">
    <name type="scientific">Spizellomyces punctatus (strain DAOM BR117)</name>
    <dbReference type="NCBI Taxonomy" id="645134"/>
    <lineage>
        <taxon>Eukaryota</taxon>
        <taxon>Fungi</taxon>
        <taxon>Fungi incertae sedis</taxon>
        <taxon>Chytridiomycota</taxon>
        <taxon>Chytridiomycota incertae sedis</taxon>
        <taxon>Chytridiomycetes</taxon>
        <taxon>Spizellomycetales</taxon>
        <taxon>Spizellomycetaceae</taxon>
        <taxon>Spizellomyces</taxon>
    </lineage>
</organism>
<feature type="compositionally biased region" description="Basic and acidic residues" evidence="1">
    <location>
        <begin position="330"/>
        <end position="342"/>
    </location>
</feature>
<dbReference type="eggNOG" id="ENOG502RY1H">
    <property type="taxonomic scope" value="Eukaryota"/>
</dbReference>
<dbReference type="VEuPathDB" id="FungiDB:SPPG_07003"/>
<proteinExistence type="predicted"/>
<keyword evidence="3" id="KW-1185">Reference proteome</keyword>
<dbReference type="GeneID" id="27690254"/>
<dbReference type="AlphaFoldDB" id="A0A0L0H8J4"/>
<evidence type="ECO:0000313" key="2">
    <source>
        <dbReference type="EMBL" id="KNC97527.1"/>
    </source>
</evidence>
<dbReference type="OrthoDB" id="2129662at2759"/>
<feature type="compositionally biased region" description="Polar residues" evidence="1">
    <location>
        <begin position="368"/>
        <end position="381"/>
    </location>
</feature>
<gene>
    <name evidence="2" type="ORF">SPPG_07003</name>
</gene>
<name>A0A0L0H8J4_SPIPD</name>
<feature type="compositionally biased region" description="Polar residues" evidence="1">
    <location>
        <begin position="77"/>
        <end position="93"/>
    </location>
</feature>
<accession>A0A0L0H8J4</accession>
<feature type="compositionally biased region" description="Low complexity" evidence="1">
    <location>
        <begin position="670"/>
        <end position="680"/>
    </location>
</feature>
<dbReference type="InParanoid" id="A0A0L0H8J4"/>
<feature type="region of interest" description="Disordered" evidence="1">
    <location>
        <begin position="434"/>
        <end position="458"/>
    </location>
</feature>
<feature type="region of interest" description="Disordered" evidence="1">
    <location>
        <begin position="76"/>
        <end position="96"/>
    </location>
</feature>
<dbReference type="EMBL" id="KQ257463">
    <property type="protein sequence ID" value="KNC97527.1"/>
    <property type="molecule type" value="Genomic_DNA"/>
</dbReference>
<feature type="region of interest" description="Disordered" evidence="1">
    <location>
        <begin position="651"/>
        <end position="688"/>
    </location>
</feature>
<feature type="region of interest" description="Disordered" evidence="1">
    <location>
        <begin position="325"/>
        <end position="389"/>
    </location>
</feature>
<protein>
    <submittedName>
        <fullName evidence="2">Uncharacterized protein</fullName>
    </submittedName>
</protein>
<dbReference type="STRING" id="645134.A0A0L0H8J4"/>
<evidence type="ECO:0000256" key="1">
    <source>
        <dbReference type="SAM" id="MobiDB-lite"/>
    </source>
</evidence>
<feature type="region of interest" description="Disordered" evidence="1">
    <location>
        <begin position="834"/>
        <end position="861"/>
    </location>
</feature>